<evidence type="ECO:0000256" key="5">
    <source>
        <dbReference type="ARBA" id="ARBA00023136"/>
    </source>
</evidence>
<dbReference type="InterPro" id="IPR005045">
    <property type="entry name" value="CDC50/LEM3_fam"/>
</dbReference>
<evidence type="ECO:0000256" key="3">
    <source>
        <dbReference type="ARBA" id="ARBA00022692"/>
    </source>
</evidence>
<feature type="region of interest" description="Disordered" evidence="6">
    <location>
        <begin position="75"/>
        <end position="99"/>
    </location>
</feature>
<reference evidence="8 9" key="1">
    <citation type="submission" date="2016-06" db="EMBL/GenBank/DDBJ databases">
        <authorList>
            <consortium name="Pathogen Informatics"/>
        </authorList>
    </citation>
    <scope>NUCLEOTIDE SEQUENCE [LARGE SCALE GENOMIC DNA]</scope>
    <source>
        <strain evidence="8">PmlGA01</strain>
    </source>
</reference>
<proteinExistence type="inferred from homology"/>
<keyword evidence="3 7" id="KW-0812">Transmembrane</keyword>
<sequence>MESCSSDEEKEFSLISVNYDACEKIFNSFIKKRNYVGMSIHGRIMDEESGNEKDEEGSVKNKKLVSFEQAIISRSPNKKEEKDDDDDDDNNDDKNKNKNIKKFKNDDHIKISMIEKRKSDVLLRKKISNIYNDSKYNNFMDAFKQQELKKIKGFHYFYKWNVAASILFILVIIFVLIGLFIYYESSQVIEVNIAYESGDTNKIFQITEEMKQPVYIYYKISNFYVNFKNFLSDESHSLVNDCKCKYIKTFEDIYKFRCVDSIQTLPELNDNLGINEKQKNISRNNQICDINSVNDYEKKKIIYPCGLVSASIFNDKINLSANTEQFNIDKFPVVNYYDFFSYVKKHKKFSSKYKIWLNTFSPDYKNWFSPPMTSSFIKPYGVINENLKPGDNYKITFTQNTWPDKYWKASKSFQLVSLRAVGNGTYELAYAFFLLALIYFIVIIIILILVKCGYRKLGKTLSYCKISINKNIEKTFSRMKSNMQNVRRMKSGHMPMGKQGSKNSSFDNAAIAANIVQKMCLCPLH</sequence>
<keyword evidence="4 7" id="KW-1133">Transmembrane helix</keyword>
<organism evidence="8 9">
    <name type="scientific">Plasmodium malariae</name>
    <dbReference type="NCBI Taxonomy" id="5858"/>
    <lineage>
        <taxon>Eukaryota</taxon>
        <taxon>Sar</taxon>
        <taxon>Alveolata</taxon>
        <taxon>Apicomplexa</taxon>
        <taxon>Aconoidasida</taxon>
        <taxon>Haemosporida</taxon>
        <taxon>Plasmodiidae</taxon>
        <taxon>Plasmodium</taxon>
        <taxon>Plasmodium (Plasmodium)</taxon>
    </lineage>
</organism>
<evidence type="ECO:0000256" key="4">
    <source>
        <dbReference type="ARBA" id="ARBA00022989"/>
    </source>
</evidence>
<dbReference type="GO" id="GO:0005794">
    <property type="term" value="C:Golgi apparatus"/>
    <property type="evidence" value="ECO:0007669"/>
    <property type="project" value="TreeGrafter"/>
</dbReference>
<comment type="similarity">
    <text evidence="2">Belongs to the CDC50/LEM3 family.</text>
</comment>
<dbReference type="AlphaFoldDB" id="A0A1C3KE31"/>
<evidence type="ECO:0000256" key="6">
    <source>
        <dbReference type="SAM" id="MobiDB-lite"/>
    </source>
</evidence>
<evidence type="ECO:0000256" key="7">
    <source>
        <dbReference type="SAM" id="Phobius"/>
    </source>
</evidence>
<feature type="transmembrane region" description="Helical" evidence="7">
    <location>
        <begin position="160"/>
        <end position="183"/>
    </location>
</feature>
<feature type="transmembrane region" description="Helical" evidence="7">
    <location>
        <begin position="428"/>
        <end position="450"/>
    </location>
</feature>
<evidence type="ECO:0000256" key="2">
    <source>
        <dbReference type="ARBA" id="ARBA00009457"/>
    </source>
</evidence>
<dbReference type="VEuPathDB" id="PlasmoDB:PmUG01_10040600"/>
<dbReference type="Pfam" id="PF03381">
    <property type="entry name" value="CDC50"/>
    <property type="match status" value="1"/>
</dbReference>
<dbReference type="PANTHER" id="PTHR10926">
    <property type="entry name" value="CELL CYCLE CONTROL PROTEIN 50"/>
    <property type="match status" value="1"/>
</dbReference>
<name>A0A1C3KE31_PLAMA</name>
<dbReference type="GO" id="GO:0005783">
    <property type="term" value="C:endoplasmic reticulum"/>
    <property type="evidence" value="ECO:0007669"/>
    <property type="project" value="TreeGrafter"/>
</dbReference>
<feature type="compositionally biased region" description="Acidic residues" evidence="6">
    <location>
        <begin position="82"/>
        <end position="91"/>
    </location>
</feature>
<dbReference type="PANTHER" id="PTHR10926:SF0">
    <property type="entry name" value="CDC50, ISOFORM A"/>
    <property type="match status" value="1"/>
</dbReference>
<dbReference type="Proteomes" id="UP000219799">
    <property type="component" value="Chromosome 10"/>
</dbReference>
<evidence type="ECO:0000256" key="1">
    <source>
        <dbReference type="ARBA" id="ARBA00004141"/>
    </source>
</evidence>
<comment type="subcellular location">
    <subcellularLocation>
        <location evidence="1">Membrane</location>
        <topology evidence="1">Multi-pass membrane protein</topology>
    </subcellularLocation>
</comment>
<dbReference type="EMBL" id="LT594498">
    <property type="protein sequence ID" value="SBT71837.1"/>
    <property type="molecule type" value="Genomic_DNA"/>
</dbReference>
<dbReference type="GO" id="GO:0005886">
    <property type="term" value="C:plasma membrane"/>
    <property type="evidence" value="ECO:0007669"/>
    <property type="project" value="TreeGrafter"/>
</dbReference>
<keyword evidence="5 7" id="KW-0472">Membrane</keyword>
<gene>
    <name evidence="8" type="primary">PmlGA01_100031800</name>
    <name evidence="8" type="ORF">PMLGA01_100031800</name>
</gene>
<evidence type="ECO:0000313" key="8">
    <source>
        <dbReference type="EMBL" id="SBT71837.1"/>
    </source>
</evidence>
<evidence type="ECO:0000313" key="9">
    <source>
        <dbReference type="Proteomes" id="UP000219799"/>
    </source>
</evidence>
<protein>
    <submittedName>
        <fullName evidence="8">LEM3/CDC50 family protein, putative</fullName>
    </submittedName>
</protein>
<accession>A0A1C3KE31</accession>